<gene>
    <name evidence="2" type="ORF">YH66_05130</name>
</gene>
<dbReference type="Proteomes" id="UP000034037">
    <property type="component" value="Chromosome"/>
</dbReference>
<dbReference type="AlphaFoldDB" id="A0A0F6SS19"/>
<reference evidence="2 3" key="1">
    <citation type="submission" date="2015-04" db="EMBL/GenBank/DDBJ databases">
        <title>Complete Genome Sequence of Brevibacterium flavum ATCC 15168.</title>
        <authorList>
            <person name="Ahn J."/>
            <person name="Park G."/>
            <person name="Jeon W."/>
            <person name="Jang Y."/>
            <person name="Jang M."/>
            <person name="Lee H."/>
            <person name="Lee H."/>
        </authorList>
    </citation>
    <scope>NUCLEOTIDE SEQUENCE [LARGE SCALE GENOMIC DNA]</scope>
    <source>
        <strain evidence="2 3">ATCC 15168</strain>
    </source>
</reference>
<dbReference type="InterPro" id="IPR010359">
    <property type="entry name" value="IrrE_HExxH"/>
</dbReference>
<organism evidence="2 3">
    <name type="scientific">[Brevibacterium] flavum</name>
    <dbReference type="NCBI Taxonomy" id="92706"/>
    <lineage>
        <taxon>Bacteria</taxon>
        <taxon>Bacillati</taxon>
        <taxon>Actinomycetota</taxon>
        <taxon>Actinomycetes</taxon>
        <taxon>Mycobacteriales</taxon>
        <taxon>Corynebacteriaceae</taxon>
        <taxon>Corynebacterium</taxon>
    </lineage>
</organism>
<evidence type="ECO:0000313" key="3">
    <source>
        <dbReference type="Proteomes" id="UP000034037"/>
    </source>
</evidence>
<dbReference type="Pfam" id="PF06114">
    <property type="entry name" value="Peptidase_M78"/>
    <property type="match status" value="1"/>
</dbReference>
<proteinExistence type="predicted"/>
<evidence type="ECO:0000259" key="1">
    <source>
        <dbReference type="Pfam" id="PF06114"/>
    </source>
</evidence>
<feature type="domain" description="IrrE N-terminal-like" evidence="1">
    <location>
        <begin position="7"/>
        <end position="77"/>
    </location>
</feature>
<dbReference type="EMBL" id="CP011309">
    <property type="protein sequence ID" value="AKF28939.1"/>
    <property type="molecule type" value="Genomic_DNA"/>
</dbReference>
<keyword evidence="3" id="KW-1185">Reference proteome</keyword>
<evidence type="ECO:0000313" key="2">
    <source>
        <dbReference type="EMBL" id="AKF28939.1"/>
    </source>
</evidence>
<protein>
    <recommendedName>
        <fullName evidence="1">IrrE N-terminal-like domain-containing protein</fullName>
    </recommendedName>
</protein>
<sequence length="88" mass="9742">MSFSETICAIAHELGHAAFGDEYSEDLLRDSRQEVRADRWAVGVLISKSAYEHAERIVGSHSGALAAELDVTVEFVDIWKSLHEKAVI</sequence>
<dbReference type="HOGENOM" id="CLU_134881_1_0_11"/>
<dbReference type="PATRIC" id="fig|92706.3.peg.1064"/>
<accession>A0A0F6SS19</accession>
<name>A0A0F6SS19_9CORY</name>